<sequence>MVSVQKVIIEFGEVLERFVNAPKENTDYWLNFKQSFPELIELKSFSLSQDTAELYVSAAIRELTGVVALCREKKLKSTQTLTVDRTKSLGSGAFGEVFQGELDGKNVAVKVTTKRNERDTTIALGDFYSCGIAVQHLYARQLLEILDVLQKSYFIHGDIKSNKYHGFTAYGYIVSLSILITDDDKLKLVDFGSAQIQTEKHPRFGFKVHPRAKPTTFIGFLTKELMYRPIRPEPTTVPAVVRGVVLFELLYRYPPNYGVFNVHDANHLGCRFLEALLS</sequence>
<keyword evidence="3" id="KW-1185">Reference proteome</keyword>
<dbReference type="InterPro" id="IPR011009">
    <property type="entry name" value="Kinase-like_dom_sf"/>
</dbReference>
<dbReference type="Gene3D" id="1.10.510.10">
    <property type="entry name" value="Transferase(Phosphotransferase) domain 1"/>
    <property type="match status" value="1"/>
</dbReference>
<evidence type="ECO:0000313" key="2">
    <source>
        <dbReference type="EMBL" id="KAK0410175.1"/>
    </source>
</evidence>
<comment type="caution">
    <text evidence="2">The sequence shown here is derived from an EMBL/GenBank/DDBJ whole genome shotgun (WGS) entry which is preliminary data.</text>
</comment>
<dbReference type="SUPFAM" id="SSF56112">
    <property type="entry name" value="Protein kinase-like (PK-like)"/>
    <property type="match status" value="1"/>
</dbReference>
<organism evidence="2 3">
    <name type="scientific">Steinernema hermaphroditum</name>
    <dbReference type="NCBI Taxonomy" id="289476"/>
    <lineage>
        <taxon>Eukaryota</taxon>
        <taxon>Metazoa</taxon>
        <taxon>Ecdysozoa</taxon>
        <taxon>Nematoda</taxon>
        <taxon>Chromadorea</taxon>
        <taxon>Rhabditida</taxon>
        <taxon>Tylenchina</taxon>
        <taxon>Panagrolaimomorpha</taxon>
        <taxon>Strongyloidoidea</taxon>
        <taxon>Steinernematidae</taxon>
        <taxon>Steinernema</taxon>
    </lineage>
</organism>
<proteinExistence type="predicted"/>
<dbReference type="EMBL" id="JAUCMV010000003">
    <property type="protein sequence ID" value="KAK0410175.1"/>
    <property type="molecule type" value="Genomic_DNA"/>
</dbReference>
<protein>
    <recommendedName>
        <fullName evidence="4">Protein kinase domain-containing protein</fullName>
    </recommendedName>
</protein>
<accession>A0AA39HRJ1</accession>
<evidence type="ECO:0000256" key="1">
    <source>
        <dbReference type="PROSITE-ProRule" id="PRU10141"/>
    </source>
</evidence>
<dbReference type="InterPro" id="IPR017441">
    <property type="entry name" value="Protein_kinase_ATP_BS"/>
</dbReference>
<feature type="binding site" evidence="1">
    <location>
        <position position="110"/>
    </location>
    <ligand>
        <name>ATP</name>
        <dbReference type="ChEBI" id="CHEBI:30616"/>
    </ligand>
</feature>
<dbReference type="PROSITE" id="PS00107">
    <property type="entry name" value="PROTEIN_KINASE_ATP"/>
    <property type="match status" value="1"/>
</dbReference>
<dbReference type="Gene3D" id="3.30.200.20">
    <property type="entry name" value="Phosphorylase Kinase, domain 1"/>
    <property type="match status" value="1"/>
</dbReference>
<evidence type="ECO:0008006" key="4">
    <source>
        <dbReference type="Google" id="ProtNLM"/>
    </source>
</evidence>
<dbReference type="GO" id="GO:0005524">
    <property type="term" value="F:ATP binding"/>
    <property type="evidence" value="ECO:0007669"/>
    <property type="project" value="UniProtKB-UniRule"/>
</dbReference>
<dbReference type="AlphaFoldDB" id="A0AA39HRJ1"/>
<reference evidence="2" key="1">
    <citation type="submission" date="2023-06" db="EMBL/GenBank/DDBJ databases">
        <title>Genomic analysis of the entomopathogenic nematode Steinernema hermaphroditum.</title>
        <authorList>
            <person name="Schwarz E.M."/>
            <person name="Heppert J.K."/>
            <person name="Baniya A."/>
            <person name="Schwartz H.T."/>
            <person name="Tan C.-H."/>
            <person name="Antoshechkin I."/>
            <person name="Sternberg P.W."/>
            <person name="Goodrich-Blair H."/>
            <person name="Dillman A.R."/>
        </authorList>
    </citation>
    <scope>NUCLEOTIDE SEQUENCE</scope>
    <source>
        <strain evidence="2">PS9179</strain>
        <tissue evidence="2">Whole animal</tissue>
    </source>
</reference>
<gene>
    <name evidence="2" type="ORF">QR680_004994</name>
</gene>
<keyword evidence="1" id="KW-0067">ATP-binding</keyword>
<keyword evidence="1" id="KW-0547">Nucleotide-binding</keyword>
<evidence type="ECO:0000313" key="3">
    <source>
        <dbReference type="Proteomes" id="UP001175271"/>
    </source>
</evidence>
<dbReference type="Proteomes" id="UP001175271">
    <property type="component" value="Unassembled WGS sequence"/>
</dbReference>
<name>A0AA39HRJ1_9BILA</name>